<keyword evidence="3" id="KW-1185">Reference proteome</keyword>
<evidence type="ECO:0000313" key="2">
    <source>
        <dbReference type="EMBL" id="KAG2180092.1"/>
    </source>
</evidence>
<dbReference type="EMBL" id="JAEPQZ010000006">
    <property type="protein sequence ID" value="KAG2180092.1"/>
    <property type="molecule type" value="Genomic_DNA"/>
</dbReference>
<evidence type="ECO:0000256" key="1">
    <source>
        <dbReference type="SAM" id="Coils"/>
    </source>
</evidence>
<dbReference type="Proteomes" id="UP000654370">
    <property type="component" value="Unassembled WGS sequence"/>
</dbReference>
<reference evidence="2" key="1">
    <citation type="submission" date="2020-12" db="EMBL/GenBank/DDBJ databases">
        <title>Metabolic potential, ecology and presence of endohyphal bacteria is reflected in genomic diversity of Mucoromycotina.</title>
        <authorList>
            <person name="Muszewska A."/>
            <person name="Okrasinska A."/>
            <person name="Steczkiewicz K."/>
            <person name="Drgas O."/>
            <person name="Orlowska M."/>
            <person name="Perlinska-Lenart U."/>
            <person name="Aleksandrzak-Piekarczyk T."/>
            <person name="Szatraj K."/>
            <person name="Zielenkiewicz U."/>
            <person name="Pilsyk S."/>
            <person name="Malc E."/>
            <person name="Mieczkowski P."/>
            <person name="Kruszewska J.S."/>
            <person name="Biernat P."/>
            <person name="Pawlowska J."/>
        </authorList>
    </citation>
    <scope>NUCLEOTIDE SEQUENCE</scope>
    <source>
        <strain evidence="2">WA0000067209</strain>
    </source>
</reference>
<name>A0A8H7PTM3_MORIS</name>
<dbReference type="OrthoDB" id="10256309at2759"/>
<comment type="caution">
    <text evidence="2">The sequence shown here is derived from an EMBL/GenBank/DDBJ whole genome shotgun (WGS) entry which is preliminary data.</text>
</comment>
<accession>A0A8H7PTM3</accession>
<keyword evidence="1" id="KW-0175">Coiled coil</keyword>
<feature type="coiled-coil region" evidence="1">
    <location>
        <begin position="156"/>
        <end position="183"/>
    </location>
</feature>
<sequence length="314" mass="36026">MSRQTAQQSLPEIENLVHAVAGIQHVEEAYLQKKLDYQVLAYTLPPIEKRLNEAKAKTEIWIHTQGDLEKWSLAWFMAKMMCDLKRQTIAAEKGLQKAKNMEKEAQSEVDAVNIKLNDIEQDNEKNAIDHRSLIKYREELDSLFEPIFAGQKYPTEENLSLRLNELQEEKSAIDQDVEATSRVLELLKTVDFSLMEGIVDARESSKQGGGGKIFFPDGAFNALKEARQLLPQLPSIVPPETYTKSADDTGAYYTPMQRYLWDVKDKVAELVPWCQQRTLENIRKLHALELQIGGKTDERNLERRRLLREVILSA</sequence>
<gene>
    <name evidence="2" type="ORF">INT43_003880</name>
</gene>
<evidence type="ECO:0000313" key="3">
    <source>
        <dbReference type="Proteomes" id="UP000654370"/>
    </source>
</evidence>
<organism evidence="2 3">
    <name type="scientific">Mortierella isabellina</name>
    <name type="common">Filamentous fungus</name>
    <name type="synonym">Umbelopsis isabellina</name>
    <dbReference type="NCBI Taxonomy" id="91625"/>
    <lineage>
        <taxon>Eukaryota</taxon>
        <taxon>Fungi</taxon>
        <taxon>Fungi incertae sedis</taxon>
        <taxon>Mucoromycota</taxon>
        <taxon>Mucoromycotina</taxon>
        <taxon>Umbelopsidomycetes</taxon>
        <taxon>Umbelopsidales</taxon>
        <taxon>Umbelopsidaceae</taxon>
        <taxon>Umbelopsis</taxon>
    </lineage>
</organism>
<dbReference type="AlphaFoldDB" id="A0A8H7PTM3"/>
<feature type="coiled-coil region" evidence="1">
    <location>
        <begin position="95"/>
        <end position="122"/>
    </location>
</feature>
<protein>
    <submittedName>
        <fullName evidence="2">Uncharacterized protein</fullName>
    </submittedName>
</protein>
<proteinExistence type="predicted"/>